<feature type="binding site" evidence="9">
    <location>
        <position position="223"/>
    </location>
    <ligand>
        <name>1-deoxy-D-xylulose 5-phosphate</name>
        <dbReference type="ChEBI" id="CHEBI:57792"/>
    </ligand>
</feature>
<feature type="binding site" evidence="9">
    <location>
        <position position="152"/>
    </location>
    <ligand>
        <name>Mn(2+)</name>
        <dbReference type="ChEBI" id="CHEBI:29035"/>
    </ligand>
</feature>
<feature type="binding site" evidence="9">
    <location>
        <position position="223"/>
    </location>
    <ligand>
        <name>Mn(2+)</name>
        <dbReference type="ChEBI" id="CHEBI:29035"/>
    </ligand>
</feature>
<evidence type="ECO:0000256" key="1">
    <source>
        <dbReference type="ARBA" id="ARBA00005094"/>
    </source>
</evidence>
<dbReference type="InterPro" id="IPR036291">
    <property type="entry name" value="NAD(P)-bd_dom_sf"/>
</dbReference>
<evidence type="ECO:0000256" key="3">
    <source>
        <dbReference type="ARBA" id="ARBA00022723"/>
    </source>
</evidence>
<dbReference type="Proteomes" id="UP001314903">
    <property type="component" value="Unassembled WGS sequence"/>
</dbReference>
<sequence length="387" mass="43290">MKRISILGSTGSIGLQTIEVVRNNPEMFQIDALSARSSLDTLIEQIIEFRPKEVCIFEEKHEKTLKSRLKELGLDDLVEVSSGIEGLVKISEIETTDILVTSVVGMIGLLPTLKALEKGKTIALANKETLVTAGHLVMEHLKKYSGQIIPVDSEHSAIFQCLVGEKESSVEKLILTASGGPFRGMQKNDVAKMTRIEALKHPNWSMGQKITIDSATLMNKGLEVIEAKWLFDVDKDDIEVVVHPQSIIHSMVEFKDGSVKAQIGTPDMKGPIQYALTYPERLHSKEPKLNFHTLKDLTFEKPDMEVFPCLRLAFEALEQGGSSLTVLNAANEVLVNEFLKDKISFYKISDIIEQTIKVHDYISNPTLSDILEVDKWTREFVFKNVIN</sequence>
<dbReference type="InterPro" id="IPR026877">
    <property type="entry name" value="DXPR_C"/>
</dbReference>
<dbReference type="InterPro" id="IPR013644">
    <property type="entry name" value="DXP_reductoisomerase_C"/>
</dbReference>
<dbReference type="Gene3D" id="3.40.50.720">
    <property type="entry name" value="NAD(P)-binding Rossmann-like Domain"/>
    <property type="match status" value="1"/>
</dbReference>
<keyword evidence="4 9" id="KW-0521">NADP</keyword>
<keyword evidence="5 9" id="KW-0560">Oxidoreductase</keyword>
<dbReference type="NCBIfam" id="NF009114">
    <property type="entry name" value="PRK12464.1"/>
    <property type="match status" value="1"/>
</dbReference>
<keyword evidence="6 9" id="KW-0464">Manganese</keyword>
<feature type="binding site" evidence="9">
    <location>
        <position position="128"/>
    </location>
    <ligand>
        <name>NADPH</name>
        <dbReference type="ChEBI" id="CHEBI:57783"/>
    </ligand>
</feature>
<organism evidence="13 14">
    <name type="scientific">Acetoanaerobium pronyense</name>
    <dbReference type="NCBI Taxonomy" id="1482736"/>
    <lineage>
        <taxon>Bacteria</taxon>
        <taxon>Bacillati</taxon>
        <taxon>Bacillota</taxon>
        <taxon>Clostridia</taxon>
        <taxon>Peptostreptococcales</taxon>
        <taxon>Filifactoraceae</taxon>
        <taxon>Acetoanaerobium</taxon>
    </lineage>
</organism>
<evidence type="ECO:0000256" key="9">
    <source>
        <dbReference type="HAMAP-Rule" id="MF_00183"/>
    </source>
</evidence>
<dbReference type="PANTHER" id="PTHR30525">
    <property type="entry name" value="1-DEOXY-D-XYLULOSE 5-PHOSPHATE REDUCTOISOMERASE"/>
    <property type="match status" value="1"/>
</dbReference>
<gene>
    <name evidence="9" type="primary">dxr</name>
    <name evidence="13" type="ORF">J2Z35_000225</name>
</gene>
<feature type="binding site" evidence="9">
    <location>
        <position position="153"/>
    </location>
    <ligand>
        <name>1-deoxy-D-xylulose 5-phosphate</name>
        <dbReference type="ChEBI" id="CHEBI:57792"/>
    </ligand>
</feature>
<dbReference type="Pfam" id="PF08436">
    <property type="entry name" value="DXP_redisom_C"/>
    <property type="match status" value="1"/>
</dbReference>
<feature type="binding site" evidence="9">
    <location>
        <position position="214"/>
    </location>
    <ligand>
        <name>1-deoxy-D-xylulose 5-phosphate</name>
        <dbReference type="ChEBI" id="CHEBI:57792"/>
    </ligand>
</feature>
<feature type="binding site" evidence="9">
    <location>
        <position position="11"/>
    </location>
    <ligand>
        <name>NADPH</name>
        <dbReference type="ChEBI" id="CHEBI:57783"/>
    </ligand>
</feature>
<feature type="binding site" evidence="9">
    <location>
        <position position="10"/>
    </location>
    <ligand>
        <name>NADPH</name>
        <dbReference type="ChEBI" id="CHEBI:57783"/>
    </ligand>
</feature>
<reference evidence="13 14" key="1">
    <citation type="submission" date="2021-03" db="EMBL/GenBank/DDBJ databases">
        <title>Genomic Encyclopedia of Type Strains, Phase IV (KMG-IV): sequencing the most valuable type-strain genomes for metagenomic binning, comparative biology and taxonomic classification.</title>
        <authorList>
            <person name="Goeker M."/>
        </authorList>
    </citation>
    <scope>NUCLEOTIDE SEQUENCE [LARGE SCALE GENOMIC DNA]</scope>
    <source>
        <strain evidence="13 14">DSM 27512</strain>
    </source>
</reference>
<keyword evidence="9" id="KW-0460">Magnesium</keyword>
<comment type="cofactor">
    <cofactor evidence="9">
        <name>Mg(2+)</name>
        <dbReference type="ChEBI" id="CHEBI:18420"/>
    </cofactor>
    <cofactor evidence="9">
        <name>Mn(2+)</name>
        <dbReference type="ChEBI" id="CHEBI:29035"/>
    </cofactor>
</comment>
<dbReference type="SUPFAM" id="SSF69055">
    <property type="entry name" value="1-deoxy-D-xylulose-5-phosphate reductoisomerase, C-terminal domain"/>
    <property type="match status" value="1"/>
</dbReference>
<feature type="binding site" evidence="9">
    <location>
        <position position="178"/>
    </location>
    <ligand>
        <name>1-deoxy-D-xylulose 5-phosphate</name>
        <dbReference type="ChEBI" id="CHEBI:57792"/>
    </ligand>
</feature>
<evidence type="ECO:0000256" key="2">
    <source>
        <dbReference type="ARBA" id="ARBA00006825"/>
    </source>
</evidence>
<feature type="binding site" evidence="9">
    <location>
        <position position="154"/>
    </location>
    <ligand>
        <name>1-deoxy-D-xylulose 5-phosphate</name>
        <dbReference type="ChEBI" id="CHEBI:57792"/>
    </ligand>
</feature>
<protein>
    <recommendedName>
        <fullName evidence="9">1-deoxy-D-xylulose 5-phosphate reductoisomerase</fullName>
        <shortName evidence="9">DXP reductoisomerase</shortName>
        <ecNumber evidence="9">1.1.1.267</ecNumber>
    </recommendedName>
    <alternativeName>
        <fullName evidence="9">1-deoxyxylulose-5-phosphate reductoisomerase</fullName>
    </alternativeName>
    <alternativeName>
        <fullName evidence="9">2-C-methyl-D-erythritol 4-phosphate synthase</fullName>
    </alternativeName>
</protein>
<keyword evidence="14" id="KW-1185">Reference proteome</keyword>
<dbReference type="RefSeq" id="WP_209658476.1">
    <property type="nucleotide sequence ID" value="NZ_JAGGLI010000001.1"/>
</dbReference>
<dbReference type="NCBIfam" id="TIGR00243">
    <property type="entry name" value="Dxr"/>
    <property type="match status" value="1"/>
</dbReference>
<feature type="domain" description="1-deoxy-D-xylulose 5-phosphate reductoisomerase N-terminal" evidence="10">
    <location>
        <begin position="4"/>
        <end position="134"/>
    </location>
</feature>
<feature type="binding site" evidence="9">
    <location>
        <position position="207"/>
    </location>
    <ligand>
        <name>NADPH</name>
        <dbReference type="ChEBI" id="CHEBI:57783"/>
    </ligand>
</feature>
<dbReference type="HAMAP" id="MF_00183">
    <property type="entry name" value="DXP_reductoisom"/>
    <property type="match status" value="1"/>
</dbReference>
<feature type="binding site" evidence="9">
    <location>
        <position position="201"/>
    </location>
    <ligand>
        <name>1-deoxy-D-xylulose 5-phosphate</name>
        <dbReference type="ChEBI" id="CHEBI:57792"/>
    </ligand>
</feature>
<dbReference type="Pfam" id="PF02670">
    <property type="entry name" value="DXP_reductoisom"/>
    <property type="match status" value="1"/>
</dbReference>
<feature type="binding site" evidence="9">
    <location>
        <position position="219"/>
    </location>
    <ligand>
        <name>1-deoxy-D-xylulose 5-phosphate</name>
        <dbReference type="ChEBI" id="CHEBI:57792"/>
    </ligand>
</feature>
<feature type="domain" description="1-deoxy-D-xylulose 5-phosphate reductoisomerase C-terminal" evidence="11">
    <location>
        <begin position="148"/>
        <end position="231"/>
    </location>
</feature>
<feature type="binding site" evidence="9">
    <location>
        <position position="12"/>
    </location>
    <ligand>
        <name>NADPH</name>
        <dbReference type="ChEBI" id="CHEBI:57783"/>
    </ligand>
</feature>
<comment type="similarity">
    <text evidence="2 9">Belongs to the DXR family.</text>
</comment>
<evidence type="ECO:0000256" key="6">
    <source>
        <dbReference type="ARBA" id="ARBA00023211"/>
    </source>
</evidence>
<dbReference type="InterPro" id="IPR003821">
    <property type="entry name" value="DXP_reductoisomerase"/>
</dbReference>
<feature type="binding site" evidence="9">
    <location>
        <position position="127"/>
    </location>
    <ligand>
        <name>1-deoxy-D-xylulose 5-phosphate</name>
        <dbReference type="ChEBI" id="CHEBI:57792"/>
    </ligand>
</feature>
<comment type="pathway">
    <text evidence="1 9">Isoprenoid biosynthesis; isopentenyl diphosphate biosynthesis via DXP pathway; isopentenyl diphosphate from 1-deoxy-D-xylulose 5-phosphate: step 1/6.</text>
</comment>
<keyword evidence="7 9" id="KW-0414">Isoprene biosynthesis</keyword>
<feature type="binding site" evidence="9">
    <location>
        <position position="13"/>
    </location>
    <ligand>
        <name>NADPH</name>
        <dbReference type="ChEBI" id="CHEBI:57783"/>
    </ligand>
</feature>
<evidence type="ECO:0000259" key="12">
    <source>
        <dbReference type="Pfam" id="PF13288"/>
    </source>
</evidence>
<dbReference type="SUPFAM" id="SSF51735">
    <property type="entry name" value="NAD(P)-binding Rossmann-fold domains"/>
    <property type="match status" value="1"/>
</dbReference>
<dbReference type="GO" id="GO:0030604">
    <property type="term" value="F:1-deoxy-D-xylulose-5-phosphate reductoisomerase activity"/>
    <property type="evidence" value="ECO:0007669"/>
    <property type="project" value="UniProtKB-EC"/>
</dbReference>
<evidence type="ECO:0000313" key="13">
    <source>
        <dbReference type="EMBL" id="MBP2026436.1"/>
    </source>
</evidence>
<dbReference type="PANTHER" id="PTHR30525:SF0">
    <property type="entry name" value="1-DEOXY-D-XYLULOSE 5-PHOSPHATE REDUCTOISOMERASE, CHLOROPLASTIC"/>
    <property type="match status" value="1"/>
</dbReference>
<comment type="function">
    <text evidence="9">Catalyzes the NADPH-dependent rearrangement and reduction of 1-deoxy-D-xylulose-5-phosphate (DXP) to 2-C-methyl-D-erythritol 4-phosphate (MEP).</text>
</comment>
<feature type="binding site" evidence="9">
    <location>
        <position position="126"/>
    </location>
    <ligand>
        <name>NADPH</name>
        <dbReference type="ChEBI" id="CHEBI:57783"/>
    </ligand>
</feature>
<accession>A0ABS4KGP2</accession>
<feature type="binding site" evidence="9">
    <location>
        <position position="154"/>
    </location>
    <ligand>
        <name>Mn(2+)</name>
        <dbReference type="ChEBI" id="CHEBI:29035"/>
    </ligand>
</feature>
<evidence type="ECO:0000259" key="11">
    <source>
        <dbReference type="Pfam" id="PF08436"/>
    </source>
</evidence>
<evidence type="ECO:0000313" key="14">
    <source>
        <dbReference type="Proteomes" id="UP001314903"/>
    </source>
</evidence>
<proteinExistence type="inferred from homology"/>
<dbReference type="EC" id="1.1.1.267" evidence="9"/>
<dbReference type="SUPFAM" id="SSF55347">
    <property type="entry name" value="Glyceraldehyde-3-phosphate dehydrogenase-like, C-terminal domain"/>
    <property type="match status" value="1"/>
</dbReference>
<comment type="catalytic activity">
    <reaction evidence="8">
        <text>2-C-methyl-D-erythritol 4-phosphate + NADP(+) = 1-deoxy-D-xylulose 5-phosphate + NADPH + H(+)</text>
        <dbReference type="Rhea" id="RHEA:13717"/>
        <dbReference type="ChEBI" id="CHEBI:15378"/>
        <dbReference type="ChEBI" id="CHEBI:57783"/>
        <dbReference type="ChEBI" id="CHEBI:57792"/>
        <dbReference type="ChEBI" id="CHEBI:58262"/>
        <dbReference type="ChEBI" id="CHEBI:58349"/>
        <dbReference type="EC" id="1.1.1.267"/>
    </reaction>
    <physiologicalReaction direction="right-to-left" evidence="8">
        <dbReference type="Rhea" id="RHEA:13719"/>
    </physiologicalReaction>
</comment>
<keyword evidence="3 9" id="KW-0479">Metal-binding</keyword>
<name>A0ABS4KGP2_9FIRM</name>
<comment type="caution">
    <text evidence="9">Lacks conserved residue(s) required for the propagation of feature annotation.</text>
</comment>
<evidence type="ECO:0000259" key="10">
    <source>
        <dbReference type="Pfam" id="PF02670"/>
    </source>
</evidence>
<evidence type="ECO:0000256" key="8">
    <source>
        <dbReference type="ARBA" id="ARBA00048543"/>
    </source>
</evidence>
<feature type="binding site" evidence="9">
    <location>
        <position position="220"/>
    </location>
    <ligand>
        <name>1-deoxy-D-xylulose 5-phosphate</name>
        <dbReference type="ChEBI" id="CHEBI:57792"/>
    </ligand>
</feature>
<dbReference type="InterPro" id="IPR036169">
    <property type="entry name" value="DXPR_C_sf"/>
</dbReference>
<evidence type="ECO:0000256" key="7">
    <source>
        <dbReference type="ARBA" id="ARBA00023229"/>
    </source>
</evidence>
<evidence type="ECO:0000256" key="5">
    <source>
        <dbReference type="ARBA" id="ARBA00023002"/>
    </source>
</evidence>
<dbReference type="Pfam" id="PF13288">
    <property type="entry name" value="DXPR_C"/>
    <property type="match status" value="1"/>
</dbReference>
<dbReference type="Gene3D" id="1.10.1740.10">
    <property type="match status" value="1"/>
</dbReference>
<evidence type="ECO:0000256" key="4">
    <source>
        <dbReference type="ARBA" id="ARBA00022857"/>
    </source>
</evidence>
<dbReference type="PIRSF" id="PIRSF006205">
    <property type="entry name" value="Dxp_reductismrs"/>
    <property type="match status" value="1"/>
</dbReference>
<dbReference type="EMBL" id="JAGGLI010000001">
    <property type="protein sequence ID" value="MBP2026436.1"/>
    <property type="molecule type" value="Genomic_DNA"/>
</dbReference>
<dbReference type="InterPro" id="IPR013512">
    <property type="entry name" value="DXP_reductoisomerase_N"/>
</dbReference>
<feature type="domain" description="DXP reductoisomerase C-terminal" evidence="12">
    <location>
        <begin position="263"/>
        <end position="379"/>
    </location>
</feature>
<comment type="caution">
    <text evidence="13">The sequence shown here is derived from an EMBL/GenBank/DDBJ whole genome shotgun (WGS) entry which is preliminary data.</text>
</comment>